<dbReference type="RefSeq" id="WP_121682045.1">
    <property type="nucleotide sequence ID" value="NZ_RCVZ01000015.1"/>
</dbReference>
<evidence type="ECO:0000313" key="2">
    <source>
        <dbReference type="EMBL" id="RLQ93355.1"/>
    </source>
</evidence>
<reference evidence="2 3" key="1">
    <citation type="submission" date="2018-10" db="EMBL/GenBank/DDBJ databases">
        <title>Falsibacillus sp. genome draft.</title>
        <authorList>
            <person name="Shi S."/>
        </authorList>
    </citation>
    <scope>NUCLEOTIDE SEQUENCE [LARGE SCALE GENOMIC DNA]</scope>
    <source>
        <strain evidence="2 3">GY 10110</strain>
    </source>
</reference>
<dbReference type="InterPro" id="IPR029068">
    <property type="entry name" value="Glyas_Bleomycin-R_OHBP_Dase"/>
</dbReference>
<dbReference type="EMBL" id="RCVZ01000015">
    <property type="protein sequence ID" value="RLQ93355.1"/>
    <property type="molecule type" value="Genomic_DNA"/>
</dbReference>
<proteinExistence type="predicted"/>
<organism evidence="2 3">
    <name type="scientific">Falsibacillus albus</name>
    <dbReference type="NCBI Taxonomy" id="2478915"/>
    <lineage>
        <taxon>Bacteria</taxon>
        <taxon>Bacillati</taxon>
        <taxon>Bacillota</taxon>
        <taxon>Bacilli</taxon>
        <taxon>Bacillales</taxon>
        <taxon>Bacillaceae</taxon>
        <taxon>Falsibacillus</taxon>
    </lineage>
</organism>
<dbReference type="Gene3D" id="3.10.180.10">
    <property type="entry name" value="2,3-Dihydroxybiphenyl 1,2-Dioxygenase, domain 1"/>
    <property type="match status" value="1"/>
</dbReference>
<dbReference type="AlphaFoldDB" id="A0A3L7JSW2"/>
<gene>
    <name evidence="2" type="ORF">D9X91_18000</name>
</gene>
<evidence type="ECO:0000259" key="1">
    <source>
        <dbReference type="PROSITE" id="PS51819"/>
    </source>
</evidence>
<dbReference type="PROSITE" id="PS51819">
    <property type="entry name" value="VOC"/>
    <property type="match status" value="1"/>
</dbReference>
<protein>
    <submittedName>
        <fullName evidence="2">VOC family protein</fullName>
    </submittedName>
</protein>
<dbReference type="OrthoDB" id="9795618at2"/>
<keyword evidence="3" id="KW-1185">Reference proteome</keyword>
<dbReference type="InterPro" id="IPR037523">
    <property type="entry name" value="VOC_core"/>
</dbReference>
<dbReference type="Pfam" id="PF00903">
    <property type="entry name" value="Glyoxalase"/>
    <property type="match status" value="1"/>
</dbReference>
<feature type="domain" description="VOC" evidence="1">
    <location>
        <begin position="4"/>
        <end position="120"/>
    </location>
</feature>
<sequence length="120" mass="13815">MHKGLHHVVIFSKDPDASAEWYRKAGFEYIRGYDRMHWFQLGDGEIMIHPSDEVSPGKTAIHVAVENVDVLFHRVMHEGLDPVDHQEGGNKIAKPVVREWGDKEFELVDPDGHKWAFTEI</sequence>
<dbReference type="CDD" id="cd06587">
    <property type="entry name" value="VOC"/>
    <property type="match status" value="1"/>
</dbReference>
<dbReference type="Proteomes" id="UP000276770">
    <property type="component" value="Unassembled WGS sequence"/>
</dbReference>
<dbReference type="SUPFAM" id="SSF54593">
    <property type="entry name" value="Glyoxalase/Bleomycin resistance protein/Dihydroxybiphenyl dioxygenase"/>
    <property type="match status" value="1"/>
</dbReference>
<dbReference type="InterPro" id="IPR004360">
    <property type="entry name" value="Glyas_Fos-R_dOase_dom"/>
</dbReference>
<name>A0A3L7JSW2_9BACI</name>
<evidence type="ECO:0000313" key="3">
    <source>
        <dbReference type="Proteomes" id="UP000276770"/>
    </source>
</evidence>
<comment type="caution">
    <text evidence="2">The sequence shown here is derived from an EMBL/GenBank/DDBJ whole genome shotgun (WGS) entry which is preliminary data.</text>
</comment>
<accession>A0A3L7JSW2</accession>